<dbReference type="Proteomes" id="UP001612915">
    <property type="component" value="Unassembled WGS sequence"/>
</dbReference>
<dbReference type="InterPro" id="IPR000782">
    <property type="entry name" value="FAS1_domain"/>
</dbReference>
<keyword evidence="4" id="KW-1185">Reference proteome</keyword>
<gene>
    <name evidence="3" type="ORF">ACIB24_14505</name>
</gene>
<dbReference type="InterPro" id="IPR036378">
    <property type="entry name" value="FAS1_dom_sf"/>
</dbReference>
<sequence>MSALAAAGLLLTAGLAAAPSASAATGTRSLAAYLTAGGNGTFDSNGKDYDIVTQAVLAVLKAKPDSAVKVLTDGTTAATAFLPTDNAFRILVKDLTGKSPKSEKDVFAAVLKLGVPTVETVLLYHVIPGKTLGAVKVIKSLGSSFTTAQGGSFQTYLVADILPIGLKDKDPNARDAHVKVVNLNYGNKQIAHGVDRVLRPLDL</sequence>
<dbReference type="EMBL" id="JBITLV010000004">
    <property type="protein sequence ID" value="MFI7588277.1"/>
    <property type="molecule type" value="Genomic_DNA"/>
</dbReference>
<dbReference type="SUPFAM" id="SSF82153">
    <property type="entry name" value="FAS1 domain"/>
    <property type="match status" value="1"/>
</dbReference>
<name>A0ABW8AQT2_9ACTN</name>
<reference evidence="3 4" key="1">
    <citation type="submission" date="2024-10" db="EMBL/GenBank/DDBJ databases">
        <title>The Natural Products Discovery Center: Release of the First 8490 Sequenced Strains for Exploring Actinobacteria Biosynthetic Diversity.</title>
        <authorList>
            <person name="Kalkreuter E."/>
            <person name="Kautsar S.A."/>
            <person name="Yang D."/>
            <person name="Bader C.D."/>
            <person name="Teijaro C.N."/>
            <person name="Fluegel L."/>
            <person name="Davis C.M."/>
            <person name="Simpson J.R."/>
            <person name="Lauterbach L."/>
            <person name="Steele A.D."/>
            <person name="Gui C."/>
            <person name="Meng S."/>
            <person name="Li G."/>
            <person name="Viehrig K."/>
            <person name="Ye F."/>
            <person name="Su P."/>
            <person name="Kiefer A.F."/>
            <person name="Nichols A."/>
            <person name="Cepeda A.J."/>
            <person name="Yan W."/>
            <person name="Fan B."/>
            <person name="Jiang Y."/>
            <person name="Adhikari A."/>
            <person name="Zheng C.-J."/>
            <person name="Schuster L."/>
            <person name="Cowan T.M."/>
            <person name="Smanski M.J."/>
            <person name="Chevrette M.G."/>
            <person name="De Carvalho L.P.S."/>
            <person name="Shen B."/>
        </authorList>
    </citation>
    <scope>NUCLEOTIDE SEQUENCE [LARGE SCALE GENOMIC DNA]</scope>
    <source>
        <strain evidence="3 4">NPDC049639</strain>
    </source>
</reference>
<dbReference type="Pfam" id="PF02469">
    <property type="entry name" value="Fasciclin"/>
    <property type="match status" value="1"/>
</dbReference>
<feature type="domain" description="FAS1" evidence="2">
    <location>
        <begin position="36"/>
        <end position="198"/>
    </location>
</feature>
<organism evidence="3 4">
    <name type="scientific">Spongisporangium articulatum</name>
    <dbReference type="NCBI Taxonomy" id="3362603"/>
    <lineage>
        <taxon>Bacteria</taxon>
        <taxon>Bacillati</taxon>
        <taxon>Actinomycetota</taxon>
        <taxon>Actinomycetes</taxon>
        <taxon>Kineosporiales</taxon>
        <taxon>Kineosporiaceae</taxon>
        <taxon>Spongisporangium</taxon>
    </lineage>
</organism>
<dbReference type="SMART" id="SM00554">
    <property type="entry name" value="FAS1"/>
    <property type="match status" value="1"/>
</dbReference>
<proteinExistence type="predicted"/>
<dbReference type="RefSeq" id="WP_398281546.1">
    <property type="nucleotide sequence ID" value="NZ_JBITLV010000004.1"/>
</dbReference>
<feature type="signal peptide" evidence="1">
    <location>
        <begin position="1"/>
        <end position="23"/>
    </location>
</feature>
<keyword evidence="1" id="KW-0732">Signal</keyword>
<protein>
    <submittedName>
        <fullName evidence="3">Fasciclin domain-containing protein</fullName>
    </submittedName>
</protein>
<evidence type="ECO:0000313" key="4">
    <source>
        <dbReference type="Proteomes" id="UP001612915"/>
    </source>
</evidence>
<comment type="caution">
    <text evidence="3">The sequence shown here is derived from an EMBL/GenBank/DDBJ whole genome shotgun (WGS) entry which is preliminary data.</text>
</comment>
<evidence type="ECO:0000313" key="3">
    <source>
        <dbReference type="EMBL" id="MFI7588277.1"/>
    </source>
</evidence>
<accession>A0ABW8AQT2</accession>
<dbReference type="PROSITE" id="PS50213">
    <property type="entry name" value="FAS1"/>
    <property type="match status" value="1"/>
</dbReference>
<feature type="chain" id="PRO_5046716807" evidence="1">
    <location>
        <begin position="24"/>
        <end position="203"/>
    </location>
</feature>
<dbReference type="Gene3D" id="2.30.180.10">
    <property type="entry name" value="FAS1 domain"/>
    <property type="match status" value="1"/>
</dbReference>
<evidence type="ECO:0000256" key="1">
    <source>
        <dbReference type="SAM" id="SignalP"/>
    </source>
</evidence>
<evidence type="ECO:0000259" key="2">
    <source>
        <dbReference type="PROSITE" id="PS50213"/>
    </source>
</evidence>